<proteinExistence type="predicted"/>
<dbReference type="EMBL" id="LDWR01000073">
    <property type="protein sequence ID" value="KML46765.1"/>
    <property type="molecule type" value="Genomic_DNA"/>
</dbReference>
<reference evidence="1 2" key="1">
    <citation type="submission" date="2015-05" db="EMBL/GenBank/DDBJ databases">
        <title>Draft genome of Burkholderia cepacia LK29.</title>
        <authorList>
            <person name="Chan X.Y."/>
        </authorList>
    </citation>
    <scope>NUCLEOTIDE SEQUENCE [LARGE SCALE GENOMIC DNA]</scope>
    <source>
        <strain evidence="1 2">LK29</strain>
    </source>
</reference>
<organism evidence="1 2">
    <name type="scientific">Burkholderia cepacia</name>
    <name type="common">Pseudomonas cepacia</name>
    <dbReference type="NCBI Taxonomy" id="292"/>
    <lineage>
        <taxon>Bacteria</taxon>
        <taxon>Pseudomonadati</taxon>
        <taxon>Pseudomonadota</taxon>
        <taxon>Betaproteobacteria</taxon>
        <taxon>Burkholderiales</taxon>
        <taxon>Burkholderiaceae</taxon>
        <taxon>Burkholderia</taxon>
        <taxon>Burkholderia cepacia complex</taxon>
    </lineage>
</organism>
<evidence type="ECO:0000313" key="2">
    <source>
        <dbReference type="Proteomes" id="UP000036338"/>
    </source>
</evidence>
<sequence length="207" mass="23199">MSRAGRTARAMRGCPRAARQRGLVLLALLIALMLMSIALAGALDVWSLQRRREEERQLLFAGDQYRKAIVRYYRLARVYPQTVDDLLDDNRFVKPAHHLRRAYPDPITGQNDWAFLWRDDRFYGVYSNSDQATVKRAGFPLRYMDFEGEETYRKWKFLYLAPGLILPASDAAPVSASAAVPAQAASFPSLSGFAGGSLPGQSPSGLR</sequence>
<name>A0A0J5WID8_BURCE</name>
<gene>
    <name evidence="1" type="ORF">VL15_34565</name>
</gene>
<evidence type="ECO:0008006" key="3">
    <source>
        <dbReference type="Google" id="ProtNLM"/>
    </source>
</evidence>
<dbReference type="Proteomes" id="UP000036338">
    <property type="component" value="Unassembled WGS sequence"/>
</dbReference>
<protein>
    <recommendedName>
        <fullName evidence="3">Type II secretion system protein</fullName>
    </recommendedName>
</protein>
<dbReference type="AlphaFoldDB" id="A0A0J5WID8"/>
<dbReference type="RefSeq" id="WP_048251287.1">
    <property type="nucleotide sequence ID" value="NZ_LDWR01000073.1"/>
</dbReference>
<comment type="caution">
    <text evidence="1">The sequence shown here is derived from an EMBL/GenBank/DDBJ whole genome shotgun (WGS) entry which is preliminary data.</text>
</comment>
<dbReference type="PATRIC" id="fig|292.27.peg.7920"/>
<evidence type="ECO:0000313" key="1">
    <source>
        <dbReference type="EMBL" id="KML46765.1"/>
    </source>
</evidence>
<accession>A0A0J5WID8</accession>